<dbReference type="PANTHER" id="PTHR43390:SF1">
    <property type="entry name" value="CHLOROPLAST PROCESSING PEPTIDASE"/>
    <property type="match status" value="1"/>
</dbReference>
<name>A0A0E1ENS0_STRAG</name>
<protein>
    <recommendedName>
        <fullName evidence="4 7">Signal peptidase I</fullName>
        <ecNumber evidence="4 7">3.4.21.89</ecNumber>
    </recommendedName>
</protein>
<dbReference type="InterPro" id="IPR036286">
    <property type="entry name" value="LexA/Signal_pep-like_sf"/>
</dbReference>
<dbReference type="CDD" id="cd06462">
    <property type="entry name" value="Peptidase_S24_S26"/>
    <property type="match status" value="1"/>
</dbReference>
<dbReference type="PRINTS" id="PR00727">
    <property type="entry name" value="LEADERPTASE"/>
</dbReference>
<dbReference type="InterPro" id="IPR000223">
    <property type="entry name" value="Pept_S26A_signal_pept_1"/>
</dbReference>
<keyword evidence="6 7" id="KW-0378">Hydrolase</keyword>
<dbReference type="GO" id="GO:0006465">
    <property type="term" value="P:signal peptide processing"/>
    <property type="evidence" value="ECO:0007669"/>
    <property type="project" value="InterPro"/>
</dbReference>
<dbReference type="Pfam" id="PF10502">
    <property type="entry name" value="Peptidase_S26"/>
    <property type="match status" value="1"/>
</dbReference>
<dbReference type="PROSITE" id="PS00760">
    <property type="entry name" value="SPASE_I_2"/>
    <property type="match status" value="1"/>
</dbReference>
<reference evidence="10 11" key="1">
    <citation type="journal article" date="2016" name="Sci. Rep.">
        <title>Serotype IV Streptococcus agalactiae ST-452 has arisen from large genomic recombination events between CC23 and the hypervirulent CC17 lineages.</title>
        <authorList>
            <person name="Campisi E."/>
            <person name="Rinaudo C.D."/>
            <person name="Donati C."/>
            <person name="Barucco M."/>
            <person name="Torricelli G."/>
            <person name="Edwards M.S."/>
            <person name="Baker C.J."/>
            <person name="Margarit I."/>
            <person name="Rosini R."/>
        </authorList>
    </citation>
    <scope>NUCLEOTIDE SEQUENCE [LARGE SCALE GENOMIC DNA]</scope>
    <source>
        <strain evidence="10 11">CZ-PW-140</strain>
    </source>
</reference>
<dbReference type="Gene3D" id="2.10.109.10">
    <property type="entry name" value="Umud Fragment, subunit A"/>
    <property type="match status" value="1"/>
</dbReference>
<dbReference type="InterPro" id="IPR019757">
    <property type="entry name" value="Pept_S26A_signal_pept_1_Lys-AS"/>
</dbReference>
<evidence type="ECO:0000256" key="1">
    <source>
        <dbReference type="ARBA" id="ARBA00000677"/>
    </source>
</evidence>
<dbReference type="NCBIfam" id="TIGR02227">
    <property type="entry name" value="sigpep_I_bact"/>
    <property type="match status" value="1"/>
</dbReference>
<organism evidence="10 11">
    <name type="scientific">Streptococcus agalactiae</name>
    <dbReference type="NCBI Taxonomy" id="1311"/>
    <lineage>
        <taxon>Bacteria</taxon>
        <taxon>Bacillati</taxon>
        <taxon>Bacillota</taxon>
        <taxon>Bacilli</taxon>
        <taxon>Lactobacillales</taxon>
        <taxon>Streptococcaceae</taxon>
        <taxon>Streptococcus</taxon>
    </lineage>
</organism>
<evidence type="ECO:0000259" key="9">
    <source>
        <dbReference type="Pfam" id="PF10502"/>
    </source>
</evidence>
<evidence type="ECO:0000256" key="5">
    <source>
        <dbReference type="ARBA" id="ARBA00022670"/>
    </source>
</evidence>
<dbReference type="InterPro" id="IPR019533">
    <property type="entry name" value="Peptidase_S26"/>
</dbReference>
<evidence type="ECO:0000313" key="10">
    <source>
        <dbReference type="EMBL" id="OCM71447.1"/>
    </source>
</evidence>
<evidence type="ECO:0000256" key="3">
    <source>
        <dbReference type="ARBA" id="ARBA00009370"/>
    </source>
</evidence>
<comment type="similarity">
    <text evidence="3 8">Belongs to the peptidase S26 family.</text>
</comment>
<comment type="subcellular location">
    <subcellularLocation>
        <location evidence="2">Cell membrane</location>
        <topology evidence="2">Single-pass type II membrane protein</topology>
    </subcellularLocation>
    <subcellularLocation>
        <location evidence="8">Membrane</location>
        <topology evidence="8">Single-pass type II membrane protein</topology>
    </subcellularLocation>
</comment>
<dbReference type="KEGG" id="sage:EN72_09275"/>
<dbReference type="AlphaFoldDB" id="A0A0E1ENS0"/>
<dbReference type="SUPFAM" id="SSF51306">
    <property type="entry name" value="LexA/Signal peptidase"/>
    <property type="match status" value="1"/>
</dbReference>
<dbReference type="PANTHER" id="PTHR43390">
    <property type="entry name" value="SIGNAL PEPTIDASE I"/>
    <property type="match status" value="1"/>
</dbReference>
<dbReference type="Proteomes" id="UP000093122">
    <property type="component" value="Unassembled WGS sequence"/>
</dbReference>
<evidence type="ECO:0000256" key="6">
    <source>
        <dbReference type="ARBA" id="ARBA00022801"/>
    </source>
</evidence>
<evidence type="ECO:0000256" key="4">
    <source>
        <dbReference type="ARBA" id="ARBA00013208"/>
    </source>
</evidence>
<dbReference type="InterPro" id="IPR019756">
    <property type="entry name" value="Pept_S26A_signal_pept_1_Ser-AS"/>
</dbReference>
<dbReference type="GO" id="GO:0004252">
    <property type="term" value="F:serine-type endopeptidase activity"/>
    <property type="evidence" value="ECO:0007669"/>
    <property type="project" value="InterPro"/>
</dbReference>
<sequence>MKEFIKEWGIFILILSLFLLSRIFLWQFVKVDGHSMDPTLADKEQLVVLKQTKINRFDIVVANEEEGGQKKKIVKRVIGMPGDVIKYKNDTLTINNKKTEEPYLKEYTKLFKKDKLQEKYSYNPLFQDLAQSSTAFTTDSNGSSEFTTVVPKGHYYLVGDDRIVSKDSRAVGPFKKSTIVGEVKFRFWPIRRFGTIN</sequence>
<evidence type="ECO:0000313" key="11">
    <source>
        <dbReference type="Proteomes" id="UP000093122"/>
    </source>
</evidence>
<accession>A0A0E1ENS0</accession>
<gene>
    <name evidence="10" type="ORF">AX245_09580</name>
</gene>
<comment type="catalytic activity">
    <reaction evidence="1 7">
        <text>Cleavage of hydrophobic, N-terminal signal or leader sequences from secreted and periplasmic proteins.</text>
        <dbReference type="EC" id="3.4.21.89"/>
    </reaction>
</comment>
<dbReference type="GO" id="GO:0009003">
    <property type="term" value="F:signal peptidase activity"/>
    <property type="evidence" value="ECO:0007669"/>
    <property type="project" value="UniProtKB-EC"/>
</dbReference>
<keyword evidence="5 7" id="KW-0645">Protease</keyword>
<evidence type="ECO:0000256" key="7">
    <source>
        <dbReference type="RuleBase" id="RU003993"/>
    </source>
</evidence>
<dbReference type="MEROPS" id="S26.015"/>
<dbReference type="RefSeq" id="WP_000657511.1">
    <property type="nucleotide sequence ID" value="NZ_CABFMI010000017.1"/>
</dbReference>
<dbReference type="PROSITE" id="PS00501">
    <property type="entry name" value="SPASE_I_1"/>
    <property type="match status" value="1"/>
</dbReference>
<comment type="caution">
    <text evidence="10">The sequence shown here is derived from an EMBL/GenBank/DDBJ whole genome shotgun (WGS) entry which is preliminary data.</text>
</comment>
<dbReference type="EMBL" id="MAWT01000022">
    <property type="protein sequence ID" value="OCM71447.1"/>
    <property type="molecule type" value="Genomic_DNA"/>
</dbReference>
<evidence type="ECO:0000256" key="8">
    <source>
        <dbReference type="RuleBase" id="RU362042"/>
    </source>
</evidence>
<dbReference type="EC" id="3.4.21.89" evidence="4 7"/>
<proteinExistence type="inferred from homology"/>
<evidence type="ECO:0000256" key="2">
    <source>
        <dbReference type="ARBA" id="ARBA00004401"/>
    </source>
</evidence>
<dbReference type="GO" id="GO:0005886">
    <property type="term" value="C:plasma membrane"/>
    <property type="evidence" value="ECO:0007669"/>
    <property type="project" value="UniProtKB-SubCell"/>
</dbReference>
<feature type="domain" description="Peptidase S26" evidence="9">
    <location>
        <begin position="6"/>
        <end position="188"/>
    </location>
</feature>